<evidence type="ECO:0000313" key="1">
    <source>
        <dbReference type="EMBL" id="GFQ79868.1"/>
    </source>
</evidence>
<keyword evidence="2" id="KW-1185">Reference proteome</keyword>
<dbReference type="AlphaFoldDB" id="A0A8X6FGZ1"/>
<gene>
    <name evidence="1" type="primary">AVEN_70211_1</name>
    <name evidence="1" type="ORF">TNCT_79461</name>
</gene>
<sequence>MRPPTLDNEQWSAYDSLIPSLMAAQKREKPSALPETILTVPTLDIDESPTPEVTAGIQVSLSNEDDTKQELSENEDPLIVTQAPSSESEPKIELNQPHPFWPASDGIKEEVKELTDGNCQRSVISVEEAVDALFDRIEHRSIQMETSMDDQKLQQQQRPIEDILQALDQLVAPREVEISIDWDARGPINIREKTVLPSNASDPGSTLDETDGLTEDRKRCIETLLKEVDECLRVNRVNNDHWTIGRGGDNPKGLRGGSIDYQRRRQNLLLLGGAFIPRVSGTLKCRSNGTEGLSTPHDGTSFSTQLPPMSNFFKETDSWGESFEVTNGHVTLVFFSPCLLLYGVTHRGARDGMKEFIWILSLSARVSG</sequence>
<reference evidence="1" key="1">
    <citation type="submission" date="2020-07" db="EMBL/GenBank/DDBJ databases">
        <title>Multicomponent nature underlies the extraordinary mechanical properties of spider dragline silk.</title>
        <authorList>
            <person name="Kono N."/>
            <person name="Nakamura H."/>
            <person name="Mori M."/>
            <person name="Yoshida Y."/>
            <person name="Ohtoshi R."/>
            <person name="Malay A.D."/>
            <person name="Moran D.A.P."/>
            <person name="Tomita M."/>
            <person name="Numata K."/>
            <person name="Arakawa K."/>
        </authorList>
    </citation>
    <scope>NUCLEOTIDE SEQUENCE</scope>
</reference>
<protein>
    <submittedName>
        <fullName evidence="1">Uncharacterized protein</fullName>
    </submittedName>
</protein>
<dbReference type="Proteomes" id="UP000887116">
    <property type="component" value="Unassembled WGS sequence"/>
</dbReference>
<dbReference type="OrthoDB" id="6435630at2759"/>
<proteinExistence type="predicted"/>
<dbReference type="EMBL" id="BMAO01012239">
    <property type="protein sequence ID" value="GFQ79868.1"/>
    <property type="molecule type" value="Genomic_DNA"/>
</dbReference>
<evidence type="ECO:0000313" key="2">
    <source>
        <dbReference type="Proteomes" id="UP000887116"/>
    </source>
</evidence>
<organism evidence="1 2">
    <name type="scientific">Trichonephila clavata</name>
    <name type="common">Joro spider</name>
    <name type="synonym">Nephila clavata</name>
    <dbReference type="NCBI Taxonomy" id="2740835"/>
    <lineage>
        <taxon>Eukaryota</taxon>
        <taxon>Metazoa</taxon>
        <taxon>Ecdysozoa</taxon>
        <taxon>Arthropoda</taxon>
        <taxon>Chelicerata</taxon>
        <taxon>Arachnida</taxon>
        <taxon>Araneae</taxon>
        <taxon>Araneomorphae</taxon>
        <taxon>Entelegynae</taxon>
        <taxon>Araneoidea</taxon>
        <taxon>Nephilidae</taxon>
        <taxon>Trichonephila</taxon>
    </lineage>
</organism>
<accession>A0A8X6FGZ1</accession>
<comment type="caution">
    <text evidence="1">The sequence shown here is derived from an EMBL/GenBank/DDBJ whole genome shotgun (WGS) entry which is preliminary data.</text>
</comment>
<name>A0A8X6FGZ1_TRICU</name>